<feature type="transmembrane region" description="Helical" evidence="9">
    <location>
        <begin position="12"/>
        <end position="32"/>
    </location>
</feature>
<keyword evidence="12" id="KW-1185">Reference proteome</keyword>
<dbReference type="InterPro" id="IPR007387">
    <property type="entry name" value="TRAP_DctQ"/>
</dbReference>
<feature type="transmembrane region" description="Helical" evidence="9">
    <location>
        <begin position="44"/>
        <end position="66"/>
    </location>
</feature>
<name>A0A4S5BQK4_9BURK</name>
<dbReference type="GO" id="GO:0022857">
    <property type="term" value="F:transmembrane transporter activity"/>
    <property type="evidence" value="ECO:0007669"/>
    <property type="project" value="UniProtKB-UniRule"/>
</dbReference>
<proteinExistence type="inferred from homology"/>
<dbReference type="Pfam" id="PF04290">
    <property type="entry name" value="DctQ"/>
    <property type="match status" value="1"/>
</dbReference>
<organism evidence="11 12">
    <name type="scientific">Lampropedia aestuarii</name>
    <dbReference type="NCBI Taxonomy" id="2562762"/>
    <lineage>
        <taxon>Bacteria</taxon>
        <taxon>Pseudomonadati</taxon>
        <taxon>Pseudomonadota</taxon>
        <taxon>Betaproteobacteria</taxon>
        <taxon>Burkholderiales</taxon>
        <taxon>Comamonadaceae</taxon>
        <taxon>Lampropedia</taxon>
    </lineage>
</organism>
<feature type="transmembrane region" description="Helical" evidence="9">
    <location>
        <begin position="91"/>
        <end position="111"/>
    </location>
</feature>
<dbReference type="AlphaFoldDB" id="A0A4S5BQK4"/>
<feature type="transmembrane region" description="Helical" evidence="9">
    <location>
        <begin position="131"/>
        <end position="153"/>
    </location>
</feature>
<dbReference type="PANTHER" id="PTHR35011">
    <property type="entry name" value="2,3-DIKETO-L-GULONATE TRAP TRANSPORTER SMALL PERMEASE PROTEIN YIAM"/>
    <property type="match status" value="1"/>
</dbReference>
<dbReference type="EMBL" id="SSWX01000011">
    <property type="protein sequence ID" value="THJ33251.1"/>
    <property type="molecule type" value="Genomic_DNA"/>
</dbReference>
<evidence type="ECO:0000313" key="11">
    <source>
        <dbReference type="EMBL" id="THJ33251.1"/>
    </source>
</evidence>
<reference evidence="11 12" key="1">
    <citation type="submission" date="2019-04" db="EMBL/GenBank/DDBJ databases">
        <title>Lampropedia sp YIM MLB12 draf genome.</title>
        <authorList>
            <person name="Wang Y.-X."/>
        </authorList>
    </citation>
    <scope>NUCLEOTIDE SEQUENCE [LARGE SCALE GENOMIC DNA]</scope>
    <source>
        <strain evidence="11 12">YIM MLB12</strain>
    </source>
</reference>
<protein>
    <recommendedName>
        <fullName evidence="9">TRAP transporter small permease protein</fullName>
    </recommendedName>
</protein>
<keyword evidence="4 9" id="KW-0997">Cell inner membrane</keyword>
<accession>A0A4S5BQK4</accession>
<keyword evidence="6 9" id="KW-1133">Transmembrane helix</keyword>
<dbReference type="InterPro" id="IPR055348">
    <property type="entry name" value="DctQ"/>
</dbReference>
<evidence type="ECO:0000256" key="7">
    <source>
        <dbReference type="ARBA" id="ARBA00023136"/>
    </source>
</evidence>
<dbReference type="PANTHER" id="PTHR35011:SF10">
    <property type="entry name" value="TRAP TRANSPORTER SMALL PERMEASE PROTEIN"/>
    <property type="match status" value="1"/>
</dbReference>
<comment type="function">
    <text evidence="9">Part of the tripartite ATP-independent periplasmic (TRAP) transport system.</text>
</comment>
<keyword evidence="3" id="KW-1003">Cell membrane</keyword>
<evidence type="ECO:0000256" key="2">
    <source>
        <dbReference type="ARBA" id="ARBA00022448"/>
    </source>
</evidence>
<keyword evidence="2 9" id="KW-0813">Transport</keyword>
<sequence length="181" mass="19925">MQAIGRLLSRLIDSVTVIAGLAIAFMMLHITLDVVARNAFNYPLPGTITIVSYYYMAIAAFMPLAFAEQKSAHISVEVLTERLPPLVQKHLAGWMLLLSAAVFGLMAVRSWQEAMGKYGIKASVVQGEDSLAVWPTYFFLPVGCLLMFVVVLYKFVVYLTGQTSGLDSERKRADSTPAETL</sequence>
<evidence type="ECO:0000256" key="1">
    <source>
        <dbReference type="ARBA" id="ARBA00004429"/>
    </source>
</evidence>
<evidence type="ECO:0000256" key="6">
    <source>
        <dbReference type="ARBA" id="ARBA00022989"/>
    </source>
</evidence>
<dbReference type="GO" id="GO:0005886">
    <property type="term" value="C:plasma membrane"/>
    <property type="evidence" value="ECO:0007669"/>
    <property type="project" value="UniProtKB-SubCell"/>
</dbReference>
<comment type="subcellular location">
    <subcellularLocation>
        <location evidence="1 9">Cell inner membrane</location>
        <topology evidence="1 9">Multi-pass membrane protein</topology>
    </subcellularLocation>
</comment>
<evidence type="ECO:0000256" key="8">
    <source>
        <dbReference type="ARBA" id="ARBA00038436"/>
    </source>
</evidence>
<evidence type="ECO:0000259" key="10">
    <source>
        <dbReference type="Pfam" id="PF04290"/>
    </source>
</evidence>
<comment type="subunit">
    <text evidence="9">The complex comprises the extracytoplasmic solute receptor protein and the two transmembrane proteins.</text>
</comment>
<evidence type="ECO:0000256" key="3">
    <source>
        <dbReference type="ARBA" id="ARBA00022475"/>
    </source>
</evidence>
<dbReference type="GO" id="GO:0015740">
    <property type="term" value="P:C4-dicarboxylate transport"/>
    <property type="evidence" value="ECO:0007669"/>
    <property type="project" value="TreeGrafter"/>
</dbReference>
<keyword evidence="5 9" id="KW-0812">Transmembrane</keyword>
<comment type="caution">
    <text evidence="11">The sequence shown here is derived from an EMBL/GenBank/DDBJ whole genome shotgun (WGS) entry which is preliminary data.</text>
</comment>
<feature type="domain" description="Tripartite ATP-independent periplasmic transporters DctQ component" evidence="10">
    <location>
        <begin position="26"/>
        <end position="156"/>
    </location>
</feature>
<gene>
    <name evidence="11" type="ORF">E8K88_10020</name>
</gene>
<dbReference type="Proteomes" id="UP000306236">
    <property type="component" value="Unassembled WGS sequence"/>
</dbReference>
<evidence type="ECO:0000256" key="9">
    <source>
        <dbReference type="RuleBase" id="RU369079"/>
    </source>
</evidence>
<dbReference type="OrthoDB" id="8908407at2"/>
<evidence type="ECO:0000256" key="4">
    <source>
        <dbReference type="ARBA" id="ARBA00022519"/>
    </source>
</evidence>
<evidence type="ECO:0000256" key="5">
    <source>
        <dbReference type="ARBA" id="ARBA00022692"/>
    </source>
</evidence>
<comment type="similarity">
    <text evidence="8 9">Belongs to the TRAP transporter small permease family.</text>
</comment>
<keyword evidence="7 9" id="KW-0472">Membrane</keyword>
<evidence type="ECO:0000313" key="12">
    <source>
        <dbReference type="Proteomes" id="UP000306236"/>
    </source>
</evidence>
<dbReference type="RefSeq" id="WP_136406525.1">
    <property type="nucleotide sequence ID" value="NZ_SSWX01000011.1"/>
</dbReference>